<evidence type="ECO:0000313" key="3">
    <source>
        <dbReference type="Proteomes" id="UP001498935"/>
    </source>
</evidence>
<dbReference type="Proteomes" id="UP001498935">
    <property type="component" value="Unassembled WGS sequence"/>
</dbReference>
<comment type="caution">
    <text evidence="2">The sequence shown here is derived from an EMBL/GenBank/DDBJ whole genome shotgun (WGS) entry which is preliminary data.</text>
</comment>
<dbReference type="RefSeq" id="WP_342039157.1">
    <property type="nucleotide sequence ID" value="NZ_BAABNP010000030.1"/>
</dbReference>
<keyword evidence="3" id="KW-1185">Reference proteome</keyword>
<evidence type="ECO:0000313" key="2">
    <source>
        <dbReference type="EMBL" id="GAA5342457.1"/>
    </source>
</evidence>
<dbReference type="EMBL" id="BAABNP010000030">
    <property type="protein sequence ID" value="GAA5342457.1"/>
    <property type="molecule type" value="Genomic_DNA"/>
</dbReference>
<feature type="region of interest" description="Disordered" evidence="1">
    <location>
        <begin position="1"/>
        <end position="23"/>
    </location>
</feature>
<gene>
    <name evidence="2" type="ORF">KACC15558_34990</name>
</gene>
<accession>A0ABP9U5B8</accession>
<evidence type="ECO:0000256" key="1">
    <source>
        <dbReference type="SAM" id="MobiDB-lite"/>
    </source>
</evidence>
<organism evidence="2 3">
    <name type="scientific">Brevibacterium ammoniilyticum</name>
    <dbReference type="NCBI Taxonomy" id="1046555"/>
    <lineage>
        <taxon>Bacteria</taxon>
        <taxon>Bacillati</taxon>
        <taxon>Actinomycetota</taxon>
        <taxon>Actinomycetes</taxon>
        <taxon>Micrococcales</taxon>
        <taxon>Brevibacteriaceae</taxon>
        <taxon>Brevibacterium</taxon>
    </lineage>
</organism>
<name>A0ABP9U5B8_9MICO</name>
<sequence>MSSAVELADSPSRDLEDGSDIGDAEMARAEIANDLPGQPRSLDLEIWAVSSFVDDLFVDQAAIAA</sequence>
<reference evidence="2 3" key="1">
    <citation type="submission" date="2024-02" db="EMBL/GenBank/DDBJ databases">
        <title>Characterization of antibiotic resistant novel bacterial strains and their environmental applications.</title>
        <authorList>
            <person name="Manzoor S."/>
            <person name="Abbas S."/>
            <person name="Arshad M."/>
            <person name="Li W.J."/>
            <person name="Ahmed I."/>
        </authorList>
    </citation>
    <scope>NUCLEOTIDE SEQUENCE [LARGE SCALE GENOMIC DNA]</scope>
    <source>
        <strain evidence="2 3">KACC 15558</strain>
    </source>
</reference>
<proteinExistence type="predicted"/>
<protein>
    <submittedName>
        <fullName evidence="2">Uncharacterized protein</fullName>
    </submittedName>
</protein>